<organism evidence="2 3">
    <name type="scientific">Lasiosphaeria ovina</name>
    <dbReference type="NCBI Taxonomy" id="92902"/>
    <lineage>
        <taxon>Eukaryota</taxon>
        <taxon>Fungi</taxon>
        <taxon>Dikarya</taxon>
        <taxon>Ascomycota</taxon>
        <taxon>Pezizomycotina</taxon>
        <taxon>Sordariomycetes</taxon>
        <taxon>Sordariomycetidae</taxon>
        <taxon>Sordariales</taxon>
        <taxon>Lasiosphaeriaceae</taxon>
        <taxon>Lasiosphaeria</taxon>
    </lineage>
</organism>
<reference evidence="2" key="1">
    <citation type="journal article" date="2023" name="Mol. Phylogenet. Evol.">
        <title>Genome-scale phylogeny and comparative genomics of the fungal order Sordariales.</title>
        <authorList>
            <person name="Hensen N."/>
            <person name="Bonometti L."/>
            <person name="Westerberg I."/>
            <person name="Brannstrom I.O."/>
            <person name="Guillou S."/>
            <person name="Cros-Aarteil S."/>
            <person name="Calhoun S."/>
            <person name="Haridas S."/>
            <person name="Kuo A."/>
            <person name="Mondo S."/>
            <person name="Pangilinan J."/>
            <person name="Riley R."/>
            <person name="LaButti K."/>
            <person name="Andreopoulos B."/>
            <person name="Lipzen A."/>
            <person name="Chen C."/>
            <person name="Yan M."/>
            <person name="Daum C."/>
            <person name="Ng V."/>
            <person name="Clum A."/>
            <person name="Steindorff A."/>
            <person name="Ohm R.A."/>
            <person name="Martin F."/>
            <person name="Silar P."/>
            <person name="Natvig D.O."/>
            <person name="Lalanne C."/>
            <person name="Gautier V."/>
            <person name="Ament-Velasquez S.L."/>
            <person name="Kruys A."/>
            <person name="Hutchinson M.I."/>
            <person name="Powell A.J."/>
            <person name="Barry K."/>
            <person name="Miller A.N."/>
            <person name="Grigoriev I.V."/>
            <person name="Debuchy R."/>
            <person name="Gladieux P."/>
            <person name="Hiltunen Thoren M."/>
            <person name="Johannesson H."/>
        </authorList>
    </citation>
    <scope>NUCLEOTIDE SEQUENCE</scope>
    <source>
        <strain evidence="2">CBS 958.72</strain>
    </source>
</reference>
<sequence>MASKPAFDILTTDCAELQGLLAAHKTTSVDIVEAHLAQIERHNSNGLNLNAIITTTPRDVLLSIARRLDEERAQGAIRSPLHGIPITIKDNIMTGPEFQMPTSVGSAALKSAVAQKNAPVVDMLVKAGAIIIGKANLSEMAGWKGFGITTGWSAVGGQTQSPYIIGGVKPGEKLLGHTTPAGSSSGSAAGVAAGFSPLALATETDGSIVQPANRASLYGLKATVGLIPTEGTAPWSSLTDSIGGMARTPQDLAALLGILLNDTDFSDSLTGSWEGQRVGFVDPTLWTFVPFICDPDPVLIEQQHRALADAADIIAKSAGTVEQPVPLTSMDELVLDGEDALDQLWNHDFEKAWNVYLTGYKDTDIKSLVDIVEFNKKNPDIALPSAYPGQQLLEGALKDTLSDEIYALGVKTIRDAARVNGIDKTLSEFDLDVIIGPMDGRIPTIAAAAGYPVGTMPLGYSSTNGRAFGACIITGAGQEDKILKAMSAWHVTMTKRKPPPQLL</sequence>
<dbReference type="Gene3D" id="3.90.1300.10">
    <property type="entry name" value="Amidase signature (AS) domain"/>
    <property type="match status" value="1"/>
</dbReference>
<keyword evidence="3" id="KW-1185">Reference proteome</keyword>
<feature type="domain" description="Amidase" evidence="1">
    <location>
        <begin position="30"/>
        <end position="265"/>
    </location>
</feature>
<evidence type="ECO:0000313" key="3">
    <source>
        <dbReference type="Proteomes" id="UP001287356"/>
    </source>
</evidence>
<dbReference type="AlphaFoldDB" id="A0AAE0N1G3"/>
<comment type="caution">
    <text evidence="2">The sequence shown here is derived from an EMBL/GenBank/DDBJ whole genome shotgun (WGS) entry which is preliminary data.</text>
</comment>
<dbReference type="PANTHER" id="PTHR42678">
    <property type="entry name" value="AMIDASE"/>
    <property type="match status" value="1"/>
</dbReference>
<evidence type="ECO:0000259" key="1">
    <source>
        <dbReference type="Pfam" id="PF01425"/>
    </source>
</evidence>
<proteinExistence type="predicted"/>
<protein>
    <submittedName>
        <fullName evidence="2">Amidase signature domain-containing protein</fullName>
    </submittedName>
</protein>
<dbReference type="Pfam" id="PF01425">
    <property type="entry name" value="Amidase"/>
    <property type="match status" value="1"/>
</dbReference>
<dbReference type="InterPro" id="IPR023631">
    <property type="entry name" value="Amidase_dom"/>
</dbReference>
<dbReference type="InterPro" id="IPR036928">
    <property type="entry name" value="AS_sf"/>
</dbReference>
<dbReference type="PANTHER" id="PTHR42678:SF34">
    <property type="entry name" value="OS04G0183300 PROTEIN"/>
    <property type="match status" value="1"/>
</dbReference>
<name>A0AAE0N1G3_9PEZI</name>
<accession>A0AAE0N1G3</accession>
<dbReference type="SUPFAM" id="SSF75304">
    <property type="entry name" value="Amidase signature (AS) enzymes"/>
    <property type="match status" value="1"/>
</dbReference>
<gene>
    <name evidence="2" type="ORF">B0T24DRAFT_559104</name>
</gene>
<dbReference type="EMBL" id="JAULSN010000007">
    <property type="protein sequence ID" value="KAK3367391.1"/>
    <property type="molecule type" value="Genomic_DNA"/>
</dbReference>
<dbReference type="Proteomes" id="UP001287356">
    <property type="component" value="Unassembled WGS sequence"/>
</dbReference>
<reference evidence="2" key="2">
    <citation type="submission" date="2023-06" db="EMBL/GenBank/DDBJ databases">
        <authorList>
            <consortium name="Lawrence Berkeley National Laboratory"/>
            <person name="Haridas S."/>
            <person name="Hensen N."/>
            <person name="Bonometti L."/>
            <person name="Westerberg I."/>
            <person name="Brannstrom I.O."/>
            <person name="Guillou S."/>
            <person name="Cros-Aarteil S."/>
            <person name="Calhoun S."/>
            <person name="Kuo A."/>
            <person name="Mondo S."/>
            <person name="Pangilinan J."/>
            <person name="Riley R."/>
            <person name="Labutti K."/>
            <person name="Andreopoulos B."/>
            <person name="Lipzen A."/>
            <person name="Chen C."/>
            <person name="Yanf M."/>
            <person name="Daum C."/>
            <person name="Ng V."/>
            <person name="Clum A."/>
            <person name="Steindorff A."/>
            <person name="Ohm R."/>
            <person name="Martin F."/>
            <person name="Silar P."/>
            <person name="Natvig D."/>
            <person name="Lalanne C."/>
            <person name="Gautier V."/>
            <person name="Ament-Velasquez S.L."/>
            <person name="Kruys A."/>
            <person name="Hutchinson M.I."/>
            <person name="Powell A.J."/>
            <person name="Barry K."/>
            <person name="Miller A.N."/>
            <person name="Grigoriev I.V."/>
            <person name="Debuchy R."/>
            <person name="Gladieux P."/>
            <person name="Thoren M.H."/>
            <person name="Johannesson H."/>
        </authorList>
    </citation>
    <scope>NUCLEOTIDE SEQUENCE</scope>
    <source>
        <strain evidence="2">CBS 958.72</strain>
    </source>
</reference>
<evidence type="ECO:0000313" key="2">
    <source>
        <dbReference type="EMBL" id="KAK3367391.1"/>
    </source>
</evidence>